<dbReference type="eggNOG" id="COG0477">
    <property type="taxonomic scope" value="Bacteria"/>
</dbReference>
<dbReference type="EMBL" id="JEMU01000008">
    <property type="protein sequence ID" value="KAJ02908.1"/>
    <property type="molecule type" value="Genomic_DNA"/>
</dbReference>
<dbReference type="PANTHER" id="PTHR23501:SF154">
    <property type="entry name" value="MULTIDRUG-EFFLUX TRANSPORTER RV1634-RELATED"/>
    <property type="match status" value="1"/>
</dbReference>
<dbReference type="Gene3D" id="1.20.1720.10">
    <property type="entry name" value="Multidrug resistance protein D"/>
    <property type="match status" value="1"/>
</dbReference>
<dbReference type="SUPFAM" id="SSF103473">
    <property type="entry name" value="MFS general substrate transporter"/>
    <property type="match status" value="1"/>
</dbReference>
<feature type="transmembrane region" description="Helical" evidence="5">
    <location>
        <begin position="99"/>
        <end position="122"/>
    </location>
</feature>
<dbReference type="Proteomes" id="UP000027337">
    <property type="component" value="Unassembled WGS sequence"/>
</dbReference>
<comment type="caution">
    <text evidence="7">The sequence shown here is derived from an EMBL/GenBank/DDBJ whole genome shotgun (WGS) entry which is preliminary data.</text>
</comment>
<feature type="transmembrane region" description="Helical" evidence="5">
    <location>
        <begin position="128"/>
        <end position="147"/>
    </location>
</feature>
<feature type="domain" description="Major facilitator superfamily (MFS) profile" evidence="6">
    <location>
        <begin position="31"/>
        <end position="476"/>
    </location>
</feature>
<gene>
    <name evidence="7" type="ORF">PM02_10555</name>
</gene>
<dbReference type="InterPro" id="IPR036259">
    <property type="entry name" value="MFS_trans_sf"/>
</dbReference>
<evidence type="ECO:0000256" key="2">
    <source>
        <dbReference type="ARBA" id="ARBA00022692"/>
    </source>
</evidence>
<evidence type="ECO:0000256" key="1">
    <source>
        <dbReference type="ARBA" id="ARBA00004141"/>
    </source>
</evidence>
<organism evidence="7 8">
    <name type="scientific">Sulfitobacter mediterraneus</name>
    <dbReference type="NCBI Taxonomy" id="83219"/>
    <lineage>
        <taxon>Bacteria</taxon>
        <taxon>Pseudomonadati</taxon>
        <taxon>Pseudomonadota</taxon>
        <taxon>Alphaproteobacteria</taxon>
        <taxon>Rhodobacterales</taxon>
        <taxon>Roseobacteraceae</taxon>
        <taxon>Sulfitobacter</taxon>
    </lineage>
</organism>
<sequence length="485" mass="50378">MTDAPNSAAPLPQQDSYVSWGEFLRSGYSAPLALVCLAVWLHAADSLIVATMLPSMVSDIGGAAFVSWTVSIYEIGSIVAGAGTALLTMRYGLRGPMSVAAALFGLGCLLSAVSPTMGVVLIGRVMQGLGGGGMVAMAFVAVGVLFPRRYAARVLAVVSTFWGLSAFLGPLLGGLFVEYANWRWGFGFFAVQAMCLAIWIALQGSTGPLPQDGPLGRFPVVRLAVLCIAVVLISAGGIRVEPLRSTLLILAGLSCLGWFLWRDGQAGADRLLPNAPLDPRNATGATLLMILMLSIATIGILAYGPLLMTTIHGISALTAGYIVAASSIGWTLAAVTVSGAPERLDRLWIAAGMIMTTISIPGFAYAVPAGPIWLIALFAGLEGGGFGLAWTFILRRITALVPEHEIQRVSGAIPTVQRIGYALGAAYVGIIANAAGFLTMTGPEDAASVARILFLSCVPLALIGLGAMLGLVRKHPYDTAMTAAD</sequence>
<feature type="transmembrane region" description="Helical" evidence="5">
    <location>
        <begin position="372"/>
        <end position="398"/>
    </location>
</feature>
<dbReference type="PRINTS" id="PR01036">
    <property type="entry name" value="TCRTETB"/>
</dbReference>
<feature type="transmembrane region" description="Helical" evidence="5">
    <location>
        <begin position="182"/>
        <end position="202"/>
    </location>
</feature>
<keyword evidence="4 5" id="KW-0472">Membrane</keyword>
<dbReference type="STRING" id="83219.PM02_10555"/>
<evidence type="ECO:0000256" key="5">
    <source>
        <dbReference type="SAM" id="Phobius"/>
    </source>
</evidence>
<dbReference type="InterPro" id="IPR011701">
    <property type="entry name" value="MFS"/>
</dbReference>
<feature type="transmembrane region" description="Helical" evidence="5">
    <location>
        <begin position="347"/>
        <end position="366"/>
    </location>
</feature>
<feature type="transmembrane region" description="Helical" evidence="5">
    <location>
        <begin position="452"/>
        <end position="472"/>
    </location>
</feature>
<dbReference type="InterPro" id="IPR020846">
    <property type="entry name" value="MFS_dom"/>
</dbReference>
<dbReference type="PROSITE" id="PS50850">
    <property type="entry name" value="MFS"/>
    <property type="match status" value="1"/>
</dbReference>
<reference evidence="7 8" key="1">
    <citation type="journal article" date="2014" name="Genome Announc.">
        <title>Draft Genome Sequences of Two Isolates of the Roseobacter Group, Sulfitobacter sp. Strains 3SOLIMAR09 and 1FIGIMAR09, from Harbors of Mallorca Island (Mediterranean Sea).</title>
        <authorList>
            <person name="Mas-Llado M."/>
            <person name="Pina-Villalonga J.M."/>
            <person name="Brunet-Galmes I."/>
            <person name="Nogales B."/>
            <person name="Bosch R."/>
        </authorList>
    </citation>
    <scope>NUCLEOTIDE SEQUENCE [LARGE SCALE GENOMIC DNA]</scope>
    <source>
        <strain evidence="7 8">1FIGIMAR09</strain>
    </source>
</reference>
<accession>A0A061STC0</accession>
<evidence type="ECO:0000313" key="8">
    <source>
        <dbReference type="Proteomes" id="UP000027337"/>
    </source>
</evidence>
<dbReference type="GO" id="GO:0005886">
    <property type="term" value="C:plasma membrane"/>
    <property type="evidence" value="ECO:0007669"/>
    <property type="project" value="TreeGrafter"/>
</dbReference>
<dbReference type="RefSeq" id="WP_051584128.1">
    <property type="nucleotide sequence ID" value="NZ_JEMU01000008.1"/>
</dbReference>
<feature type="transmembrane region" description="Helical" evidence="5">
    <location>
        <begin position="243"/>
        <end position="261"/>
    </location>
</feature>
<keyword evidence="3 5" id="KW-1133">Transmembrane helix</keyword>
<evidence type="ECO:0000313" key="7">
    <source>
        <dbReference type="EMBL" id="KAJ02908.1"/>
    </source>
</evidence>
<feature type="transmembrane region" description="Helical" evidence="5">
    <location>
        <begin position="154"/>
        <end position="176"/>
    </location>
</feature>
<feature type="transmembrane region" description="Helical" evidence="5">
    <location>
        <begin position="419"/>
        <end position="440"/>
    </location>
</feature>
<proteinExistence type="predicted"/>
<evidence type="ECO:0000256" key="4">
    <source>
        <dbReference type="ARBA" id="ARBA00023136"/>
    </source>
</evidence>
<comment type="subcellular location">
    <subcellularLocation>
        <location evidence="1">Membrane</location>
        <topology evidence="1">Multi-pass membrane protein</topology>
    </subcellularLocation>
</comment>
<evidence type="ECO:0000256" key="3">
    <source>
        <dbReference type="ARBA" id="ARBA00022989"/>
    </source>
</evidence>
<dbReference type="Gene3D" id="1.20.1250.20">
    <property type="entry name" value="MFS general substrate transporter like domains"/>
    <property type="match status" value="1"/>
</dbReference>
<dbReference type="Pfam" id="PF07690">
    <property type="entry name" value="MFS_1"/>
    <property type="match status" value="1"/>
</dbReference>
<dbReference type="GO" id="GO:0022857">
    <property type="term" value="F:transmembrane transporter activity"/>
    <property type="evidence" value="ECO:0007669"/>
    <property type="project" value="InterPro"/>
</dbReference>
<feature type="transmembrane region" description="Helical" evidence="5">
    <location>
        <begin position="282"/>
        <end position="304"/>
    </location>
</feature>
<feature type="transmembrane region" description="Helical" evidence="5">
    <location>
        <begin position="214"/>
        <end position="237"/>
    </location>
</feature>
<protein>
    <submittedName>
        <fullName evidence="7">MFS transporter</fullName>
    </submittedName>
</protein>
<name>A0A061STC0_9RHOB</name>
<feature type="transmembrane region" description="Helical" evidence="5">
    <location>
        <begin position="65"/>
        <end position="87"/>
    </location>
</feature>
<feature type="transmembrane region" description="Helical" evidence="5">
    <location>
        <begin position="310"/>
        <end position="335"/>
    </location>
</feature>
<evidence type="ECO:0000259" key="6">
    <source>
        <dbReference type="PROSITE" id="PS50850"/>
    </source>
</evidence>
<keyword evidence="8" id="KW-1185">Reference proteome</keyword>
<dbReference type="PANTHER" id="PTHR23501">
    <property type="entry name" value="MAJOR FACILITATOR SUPERFAMILY"/>
    <property type="match status" value="1"/>
</dbReference>
<keyword evidence="2 5" id="KW-0812">Transmembrane</keyword>
<dbReference type="AlphaFoldDB" id="A0A061STC0"/>
<feature type="transmembrane region" description="Helical" evidence="5">
    <location>
        <begin position="32"/>
        <end position="53"/>
    </location>
</feature>